<dbReference type="GO" id="GO:0046872">
    <property type="term" value="F:metal ion binding"/>
    <property type="evidence" value="ECO:0007669"/>
    <property type="project" value="UniProtKB-KW"/>
</dbReference>
<evidence type="ECO:0000256" key="6">
    <source>
        <dbReference type="ARBA" id="ARBA00022741"/>
    </source>
</evidence>
<dbReference type="AlphaFoldDB" id="A0A2H5Y395"/>
<comment type="similarity">
    <text evidence="2">Belongs to the RimK family. LysX subfamily.</text>
</comment>
<evidence type="ECO:0000313" key="13">
    <source>
        <dbReference type="Proteomes" id="UP000236642"/>
    </source>
</evidence>
<dbReference type="GO" id="GO:0005737">
    <property type="term" value="C:cytoplasm"/>
    <property type="evidence" value="ECO:0007669"/>
    <property type="project" value="TreeGrafter"/>
</dbReference>
<comment type="caution">
    <text evidence="12">The sequence shown here is derived from an EMBL/GenBank/DDBJ whole genome shotgun (WGS) entry which is preliminary data.</text>
</comment>
<dbReference type="InterPro" id="IPR013815">
    <property type="entry name" value="ATP_grasp_subdomain_1"/>
</dbReference>
<dbReference type="InterPro" id="IPR004666">
    <property type="entry name" value="Rp_bS6_RimK/Lys_biosynth_LsyX"/>
</dbReference>
<dbReference type="NCBIfam" id="TIGR00768">
    <property type="entry name" value="rimK_fam"/>
    <property type="match status" value="1"/>
</dbReference>
<dbReference type="InterPro" id="IPR054562">
    <property type="entry name" value="LysX/ArgX_preATP_grasp"/>
</dbReference>
<dbReference type="PROSITE" id="PS50975">
    <property type="entry name" value="ATP_GRASP"/>
    <property type="match status" value="1"/>
</dbReference>
<dbReference type="GO" id="GO:0009432">
    <property type="term" value="P:SOS response"/>
    <property type="evidence" value="ECO:0007669"/>
    <property type="project" value="TreeGrafter"/>
</dbReference>
<dbReference type="PANTHER" id="PTHR21621:SF0">
    <property type="entry name" value="BETA-CITRYLGLUTAMATE SYNTHASE B-RELATED"/>
    <property type="match status" value="1"/>
</dbReference>
<evidence type="ECO:0000256" key="9">
    <source>
        <dbReference type="ARBA" id="ARBA00029440"/>
    </source>
</evidence>
<dbReference type="GO" id="GO:0005524">
    <property type="term" value="F:ATP binding"/>
    <property type="evidence" value="ECO:0007669"/>
    <property type="project" value="UniProtKB-UniRule"/>
</dbReference>
<sequence length="303" mass="33225">MRIALFCSLVRTEEKWLLEAFRRRGLEVEILHDRSTVLEVGVPDGWNRFDAVLMRSLSHWQALHAAQLLEDIGLPVINPAAVIHTCADKLLTTAALVRAGVPTPRVRVAFSPEGALQAIEEWGYPVVLKPVLGSWGRLLARVNDRDAAEALLEHKETLGGFAHGVYYIQEYIPKPGRDIRAFVVGGETIAAIYRSSEHWITNTARGGRASKCPVTPELADLCARAAAAVGGGVLAMDLFEDPQRGLLVNEINHSMEFRNSVEPTGVDIPGAIAEFVIRVARDGWAAAHSHPLAREVRRWNGSA</sequence>
<evidence type="ECO:0000256" key="5">
    <source>
        <dbReference type="ARBA" id="ARBA00022723"/>
    </source>
</evidence>
<keyword evidence="4" id="KW-0028">Amino-acid biosynthesis</keyword>
<dbReference type="Pfam" id="PF08443">
    <property type="entry name" value="RimK"/>
    <property type="match status" value="1"/>
</dbReference>
<proteinExistence type="inferred from homology"/>
<feature type="domain" description="ATP-grasp" evidence="11">
    <location>
        <begin position="93"/>
        <end position="277"/>
    </location>
</feature>
<keyword evidence="6 10" id="KW-0547">Nucleotide-binding</keyword>
<name>A0A2H5Y395_9CHLR</name>
<dbReference type="GO" id="GO:0009085">
    <property type="term" value="P:lysine biosynthetic process"/>
    <property type="evidence" value="ECO:0007669"/>
    <property type="project" value="InterPro"/>
</dbReference>
<dbReference type="EMBL" id="BEHY01000002">
    <property type="protein sequence ID" value="GBD07915.1"/>
    <property type="molecule type" value="Genomic_DNA"/>
</dbReference>
<dbReference type="PANTHER" id="PTHR21621">
    <property type="entry name" value="RIBOSOMAL PROTEIN S6 MODIFICATION PROTEIN"/>
    <property type="match status" value="1"/>
</dbReference>
<dbReference type="Proteomes" id="UP000236642">
    <property type="component" value="Unassembled WGS sequence"/>
</dbReference>
<evidence type="ECO:0000313" key="12">
    <source>
        <dbReference type="EMBL" id="GBD07915.1"/>
    </source>
</evidence>
<keyword evidence="3 12" id="KW-0436">Ligase</keyword>
<dbReference type="GO" id="GO:0018169">
    <property type="term" value="F:ribosomal S6-glutamic acid ligase activity"/>
    <property type="evidence" value="ECO:0007669"/>
    <property type="project" value="TreeGrafter"/>
</dbReference>
<keyword evidence="8" id="KW-0460">Magnesium</keyword>
<protein>
    <submittedName>
        <fullName evidence="12">Alpha-aminoadipate--LysW ligase LysX</fullName>
        <ecNumber evidence="12">6.3.2.43</ecNumber>
    </submittedName>
</protein>
<keyword evidence="7 10" id="KW-0067">ATP-binding</keyword>
<dbReference type="SUPFAM" id="SSF52440">
    <property type="entry name" value="PreATP-grasp domain"/>
    <property type="match status" value="1"/>
</dbReference>
<organism evidence="12 13">
    <name type="scientific">Candidatus Thermoflexus japonica</name>
    <dbReference type="NCBI Taxonomy" id="2035417"/>
    <lineage>
        <taxon>Bacteria</taxon>
        <taxon>Bacillati</taxon>
        <taxon>Chloroflexota</taxon>
        <taxon>Thermoflexia</taxon>
        <taxon>Thermoflexales</taxon>
        <taxon>Thermoflexaceae</taxon>
        <taxon>Thermoflexus</taxon>
    </lineage>
</organism>
<evidence type="ECO:0000256" key="4">
    <source>
        <dbReference type="ARBA" id="ARBA00022605"/>
    </source>
</evidence>
<gene>
    <name evidence="12" type="primary">lysX</name>
    <name evidence="12" type="ORF">HRbin22_00141</name>
</gene>
<dbReference type="Gene3D" id="3.30.470.20">
    <property type="entry name" value="ATP-grasp fold, B domain"/>
    <property type="match status" value="1"/>
</dbReference>
<evidence type="ECO:0000256" key="8">
    <source>
        <dbReference type="ARBA" id="ARBA00022842"/>
    </source>
</evidence>
<dbReference type="EC" id="6.3.2.43" evidence="12"/>
<reference evidence="13" key="1">
    <citation type="submission" date="2017-09" db="EMBL/GenBank/DDBJ databases">
        <title>Metaegenomics of thermophilic ammonia-oxidizing enrichment culture.</title>
        <authorList>
            <person name="Kato S."/>
            <person name="Suzuki K."/>
        </authorList>
    </citation>
    <scope>NUCLEOTIDE SEQUENCE [LARGE SCALE GENOMIC DNA]</scope>
</reference>
<evidence type="ECO:0000259" key="11">
    <source>
        <dbReference type="PROSITE" id="PS50975"/>
    </source>
</evidence>
<evidence type="ECO:0000256" key="7">
    <source>
        <dbReference type="ARBA" id="ARBA00022840"/>
    </source>
</evidence>
<dbReference type="FunFam" id="3.30.1490.20:FF:000025">
    <property type="entry name" value="Alpha-aminoadipate--LysW ligase LysX protein"/>
    <property type="match status" value="1"/>
</dbReference>
<comment type="cofactor">
    <cofactor evidence="1">
        <name>Mg(2+)</name>
        <dbReference type="ChEBI" id="CHEBI:18420"/>
    </cofactor>
</comment>
<dbReference type="InterPro" id="IPR011761">
    <property type="entry name" value="ATP-grasp"/>
</dbReference>
<evidence type="ECO:0000256" key="10">
    <source>
        <dbReference type="PROSITE-ProRule" id="PRU00409"/>
    </source>
</evidence>
<comment type="pathway">
    <text evidence="9">Amino-acid biosynthesis.</text>
</comment>
<keyword evidence="5" id="KW-0479">Metal-binding</keyword>
<dbReference type="NCBIfam" id="TIGR02144">
    <property type="entry name" value="LysX_arch"/>
    <property type="match status" value="1"/>
</dbReference>
<dbReference type="InterPro" id="IPR011870">
    <property type="entry name" value="LysX_arch"/>
</dbReference>
<dbReference type="SUPFAM" id="SSF56059">
    <property type="entry name" value="Glutathione synthetase ATP-binding domain-like"/>
    <property type="match status" value="1"/>
</dbReference>
<accession>A0A2H5Y395</accession>
<dbReference type="InterPro" id="IPR016185">
    <property type="entry name" value="PreATP-grasp_dom_sf"/>
</dbReference>
<evidence type="ECO:0000256" key="1">
    <source>
        <dbReference type="ARBA" id="ARBA00001946"/>
    </source>
</evidence>
<dbReference type="FunFam" id="3.30.470.20:FF:000058">
    <property type="entry name" value="Alpha-aminoadipate--LysW ligase LysX protein"/>
    <property type="match status" value="1"/>
</dbReference>
<evidence type="ECO:0000256" key="3">
    <source>
        <dbReference type="ARBA" id="ARBA00022598"/>
    </source>
</evidence>
<dbReference type="Gene3D" id="3.40.50.20">
    <property type="match status" value="1"/>
</dbReference>
<dbReference type="Gene3D" id="3.30.1490.20">
    <property type="entry name" value="ATP-grasp fold, A domain"/>
    <property type="match status" value="1"/>
</dbReference>
<dbReference type="InterPro" id="IPR013651">
    <property type="entry name" value="ATP-grasp_RimK-type"/>
</dbReference>
<evidence type="ECO:0000256" key="2">
    <source>
        <dbReference type="ARBA" id="ARBA00006239"/>
    </source>
</evidence>
<dbReference type="Pfam" id="PF22626">
    <property type="entry name" value="LysX_preATP_grasp"/>
    <property type="match status" value="1"/>
</dbReference>